<feature type="compositionally biased region" description="Polar residues" evidence="6">
    <location>
        <begin position="396"/>
        <end position="409"/>
    </location>
</feature>
<evidence type="ECO:0000256" key="2">
    <source>
        <dbReference type="ARBA" id="ARBA00022692"/>
    </source>
</evidence>
<keyword evidence="2 7" id="KW-0812">Transmembrane</keyword>
<sequence>MAQLDFVHTLLIESWTLFSIGILLIAARLISRRIKLGTWKLQWEDWLMIFAGINFTGVIVAVNEVAKNGSNYMSLETALALDEAGVAAAVYGSKMTMVLEVFTLTCLWTIKACLLLLYYRLTDSFRKQRLAVKLIAAYCVVGYVLVMALYFGYWCTPIYEYWAVPVRISQCATYYHHMMFATAWNISSDLMLLCVPIPVIAKSQLPLKRKIILCSVLGLGVLNIIIAILNRYYNFNNPDSVSYVYFYVAEVATAVFVGNVPLLWPLFRRIVHGSSWSRGASSGVTDPNKPRTRTARTIGSDRFSRKRPSAHSSLWTITRGGNTQWDKMDDVEGVDSSKEHVYRNELGVVSEDQSSTIELTPGWHQVASHTTIHASRTRSSGGSDSTTDEGADKKQQVNIVRTIEITSTTEPKRQSDASHAM</sequence>
<accession>A0AA38R0C8</accession>
<evidence type="ECO:0000259" key="8">
    <source>
        <dbReference type="Pfam" id="PF20684"/>
    </source>
</evidence>
<evidence type="ECO:0000313" key="10">
    <source>
        <dbReference type="Proteomes" id="UP001174691"/>
    </source>
</evidence>
<gene>
    <name evidence="9" type="ORF">NKR19_g10026</name>
</gene>
<comment type="similarity">
    <text evidence="5">Belongs to the SAT4 family.</text>
</comment>
<evidence type="ECO:0000256" key="1">
    <source>
        <dbReference type="ARBA" id="ARBA00004141"/>
    </source>
</evidence>
<dbReference type="Proteomes" id="UP001174691">
    <property type="component" value="Unassembled WGS sequence"/>
</dbReference>
<dbReference type="PANTHER" id="PTHR33048">
    <property type="entry name" value="PTH11-LIKE INTEGRAL MEMBRANE PROTEIN (AFU_ORTHOLOGUE AFUA_5G11245)"/>
    <property type="match status" value="1"/>
</dbReference>
<evidence type="ECO:0000256" key="3">
    <source>
        <dbReference type="ARBA" id="ARBA00022989"/>
    </source>
</evidence>
<dbReference type="GO" id="GO:0016020">
    <property type="term" value="C:membrane"/>
    <property type="evidence" value="ECO:0007669"/>
    <property type="project" value="UniProtKB-SubCell"/>
</dbReference>
<feature type="transmembrane region" description="Helical" evidence="7">
    <location>
        <begin position="6"/>
        <end position="26"/>
    </location>
</feature>
<comment type="caution">
    <text evidence="9">The sequence shown here is derived from an EMBL/GenBank/DDBJ whole genome shotgun (WGS) entry which is preliminary data.</text>
</comment>
<keyword evidence="10" id="KW-1185">Reference proteome</keyword>
<comment type="subcellular location">
    <subcellularLocation>
        <location evidence="1">Membrane</location>
        <topology evidence="1">Multi-pass membrane protein</topology>
    </subcellularLocation>
</comment>
<evidence type="ECO:0000256" key="7">
    <source>
        <dbReference type="SAM" id="Phobius"/>
    </source>
</evidence>
<feature type="transmembrane region" description="Helical" evidence="7">
    <location>
        <begin position="174"/>
        <end position="199"/>
    </location>
</feature>
<organism evidence="9 10">
    <name type="scientific">Coniochaeta hoffmannii</name>
    <dbReference type="NCBI Taxonomy" id="91930"/>
    <lineage>
        <taxon>Eukaryota</taxon>
        <taxon>Fungi</taxon>
        <taxon>Dikarya</taxon>
        <taxon>Ascomycota</taxon>
        <taxon>Pezizomycotina</taxon>
        <taxon>Sordariomycetes</taxon>
        <taxon>Sordariomycetidae</taxon>
        <taxon>Coniochaetales</taxon>
        <taxon>Coniochaetaceae</taxon>
        <taxon>Coniochaeta</taxon>
    </lineage>
</organism>
<feature type="region of interest" description="Disordered" evidence="6">
    <location>
        <begin position="277"/>
        <end position="306"/>
    </location>
</feature>
<feature type="region of interest" description="Disordered" evidence="6">
    <location>
        <begin position="370"/>
        <end position="421"/>
    </location>
</feature>
<keyword evidence="3 7" id="KW-1133">Transmembrane helix</keyword>
<evidence type="ECO:0000256" key="6">
    <source>
        <dbReference type="SAM" id="MobiDB-lite"/>
    </source>
</evidence>
<reference evidence="9" key="1">
    <citation type="submission" date="2022-07" db="EMBL/GenBank/DDBJ databases">
        <title>Fungi with potential for degradation of polypropylene.</title>
        <authorList>
            <person name="Gostincar C."/>
        </authorList>
    </citation>
    <scope>NUCLEOTIDE SEQUENCE</scope>
    <source>
        <strain evidence="9">EXF-13287</strain>
    </source>
</reference>
<feature type="domain" description="Rhodopsin" evidence="8">
    <location>
        <begin position="27"/>
        <end position="269"/>
    </location>
</feature>
<keyword evidence="4 7" id="KW-0472">Membrane</keyword>
<evidence type="ECO:0000256" key="4">
    <source>
        <dbReference type="ARBA" id="ARBA00023136"/>
    </source>
</evidence>
<dbReference type="PANTHER" id="PTHR33048:SF110">
    <property type="entry name" value="UBID FAMILY DECARBOXYLASE"/>
    <property type="match status" value="1"/>
</dbReference>
<dbReference type="InterPro" id="IPR052337">
    <property type="entry name" value="SAT4-like"/>
</dbReference>
<feature type="compositionally biased region" description="Basic and acidic residues" evidence="6">
    <location>
        <begin position="410"/>
        <end position="421"/>
    </location>
</feature>
<name>A0AA38R0C8_9PEZI</name>
<feature type="transmembrane region" description="Helical" evidence="7">
    <location>
        <begin position="211"/>
        <end position="233"/>
    </location>
</feature>
<proteinExistence type="inferred from homology"/>
<dbReference type="Pfam" id="PF20684">
    <property type="entry name" value="Fung_rhodopsin"/>
    <property type="match status" value="1"/>
</dbReference>
<feature type="transmembrane region" description="Helical" evidence="7">
    <location>
        <begin position="101"/>
        <end position="119"/>
    </location>
</feature>
<dbReference type="AlphaFoldDB" id="A0AA38R0C8"/>
<feature type="transmembrane region" description="Helical" evidence="7">
    <location>
        <begin position="245"/>
        <end position="267"/>
    </location>
</feature>
<evidence type="ECO:0000313" key="9">
    <source>
        <dbReference type="EMBL" id="KAJ9130142.1"/>
    </source>
</evidence>
<evidence type="ECO:0000256" key="5">
    <source>
        <dbReference type="ARBA" id="ARBA00038359"/>
    </source>
</evidence>
<feature type="transmembrane region" description="Helical" evidence="7">
    <location>
        <begin position="46"/>
        <end position="66"/>
    </location>
</feature>
<feature type="transmembrane region" description="Helical" evidence="7">
    <location>
        <begin position="131"/>
        <end position="154"/>
    </location>
</feature>
<protein>
    <submittedName>
        <fullName evidence="9">Decarboxylase</fullName>
    </submittedName>
</protein>
<dbReference type="EMBL" id="JANBVN010000284">
    <property type="protein sequence ID" value="KAJ9130142.1"/>
    <property type="molecule type" value="Genomic_DNA"/>
</dbReference>
<dbReference type="InterPro" id="IPR049326">
    <property type="entry name" value="Rhodopsin_dom_fungi"/>
</dbReference>